<dbReference type="Pfam" id="PF13384">
    <property type="entry name" value="HTH_23"/>
    <property type="match status" value="1"/>
</dbReference>
<dbReference type="SUPFAM" id="SSF46689">
    <property type="entry name" value="Homeodomain-like"/>
    <property type="match status" value="1"/>
</dbReference>
<dbReference type="KEGG" id="cazo:G3A45_01440"/>
<sequence length="241" mass="27520">MNDIKKAEKDYLKGMKYKDIAKKYNVSLNTVKSWVRRYNWAEKKKGAHKEDVCTPKKRGAPKGNKNAIGNSGGGAPKGNKNAVTTGEFERLFFSDLTNEEKELINSIEYDKKILLQHEIALLTVREKRILQRIEEAKNKTGGLSIKDVTTRKTEITGNLLSGKQKQNETITHALSTFELISRLEEALTRIQSKKIKCIDSLNKIEIDEKRLQLEERKLTGETEQDKLVDEWIDSVLGDKDE</sequence>
<dbReference type="InterPro" id="IPR009057">
    <property type="entry name" value="Homeodomain-like_sf"/>
</dbReference>
<feature type="region of interest" description="Disordered" evidence="1">
    <location>
        <begin position="46"/>
        <end position="81"/>
    </location>
</feature>
<dbReference type="Proteomes" id="UP000464452">
    <property type="component" value="Chromosome"/>
</dbReference>
<name>A0A6P1YAL8_9FIRM</name>
<evidence type="ECO:0000256" key="1">
    <source>
        <dbReference type="SAM" id="MobiDB-lite"/>
    </source>
</evidence>
<evidence type="ECO:0000313" key="2">
    <source>
        <dbReference type="EMBL" id="QIB26087.1"/>
    </source>
</evidence>
<dbReference type="Gene3D" id="1.10.10.60">
    <property type="entry name" value="Homeodomain-like"/>
    <property type="match status" value="1"/>
</dbReference>
<gene>
    <name evidence="2" type="ORF">G3A45_01440</name>
</gene>
<evidence type="ECO:0000313" key="3">
    <source>
        <dbReference type="Proteomes" id="UP000464452"/>
    </source>
</evidence>
<organism evidence="2 3">
    <name type="scientific">Caloranaerobacter azorensis</name>
    <dbReference type="NCBI Taxonomy" id="116090"/>
    <lineage>
        <taxon>Bacteria</taxon>
        <taxon>Bacillati</taxon>
        <taxon>Bacillota</taxon>
        <taxon>Tissierellia</taxon>
        <taxon>Tissierellales</taxon>
        <taxon>Thermohalobacteraceae</taxon>
        <taxon>Caloranaerobacter</taxon>
    </lineage>
</organism>
<proteinExistence type="predicted"/>
<accession>A0A6P1YAL8</accession>
<protein>
    <submittedName>
        <fullName evidence="2">Helix-turn-helix domain-containing protein</fullName>
    </submittedName>
</protein>
<dbReference type="EMBL" id="CP048617">
    <property type="protein sequence ID" value="QIB26087.1"/>
    <property type="molecule type" value="Genomic_DNA"/>
</dbReference>
<dbReference type="RefSeq" id="WP_163234267.1">
    <property type="nucleotide sequence ID" value="NZ_CP048617.1"/>
</dbReference>
<reference evidence="2 3" key="1">
    <citation type="submission" date="2020-02" db="EMBL/GenBank/DDBJ databases">
        <title>Thermophilic hydrogen producing bacteria, Caloranaerobacter azorensis.</title>
        <authorList>
            <person name="Baek K."/>
        </authorList>
    </citation>
    <scope>NUCLEOTIDE SEQUENCE [LARGE SCALE GENOMIC DNA]</scope>
    <source>
        <strain evidence="2 3">T3-1</strain>
    </source>
</reference>
<dbReference type="NCBIfam" id="NF040601">
    <property type="entry name" value="TerS_not_xtmA"/>
    <property type="match status" value="1"/>
</dbReference>
<dbReference type="AlphaFoldDB" id="A0A6P1YAL8"/>